<dbReference type="InterPro" id="IPR047114">
    <property type="entry name" value="YciF"/>
</dbReference>
<accession>A0A0A2N3S9</accession>
<keyword evidence="2" id="KW-1185">Reference proteome</keyword>
<dbReference type="RefSeq" id="WP_026992484.1">
    <property type="nucleotide sequence ID" value="NZ_JRLY01000001.1"/>
</dbReference>
<comment type="caution">
    <text evidence="1">The sequence shown here is derived from an EMBL/GenBank/DDBJ whole genome shotgun (WGS) entry which is preliminary data.</text>
</comment>
<evidence type="ECO:0000313" key="1">
    <source>
        <dbReference type="EMBL" id="KGO95105.1"/>
    </source>
</evidence>
<dbReference type="InterPro" id="IPR009078">
    <property type="entry name" value="Ferritin-like_SF"/>
</dbReference>
<dbReference type="EMBL" id="JRLY01000001">
    <property type="protein sequence ID" value="KGO95105.1"/>
    <property type="molecule type" value="Genomic_DNA"/>
</dbReference>
<dbReference type="OrthoDB" id="668490at2"/>
<dbReference type="InterPro" id="IPR010287">
    <property type="entry name" value="DUF892_YciF-like"/>
</dbReference>
<proteinExistence type="predicted"/>
<dbReference type="Proteomes" id="UP000030111">
    <property type="component" value="Unassembled WGS sequence"/>
</dbReference>
<dbReference type="eggNOG" id="COG3685">
    <property type="taxonomic scope" value="Bacteria"/>
</dbReference>
<dbReference type="PANTHER" id="PTHR30565">
    <property type="entry name" value="PROTEIN YCIF"/>
    <property type="match status" value="1"/>
</dbReference>
<reference evidence="1 2" key="1">
    <citation type="submission" date="2013-09" db="EMBL/GenBank/DDBJ databases">
        <authorList>
            <person name="Zeng Z."/>
            <person name="Chen C."/>
        </authorList>
    </citation>
    <scope>NUCLEOTIDE SEQUENCE [LARGE SCALE GENOMIC DNA]</scope>
    <source>
        <strain evidence="1 2">WB 4.1-42</strain>
    </source>
</reference>
<name>A0A0A2N3S9_9FLAO</name>
<evidence type="ECO:0000313" key="2">
    <source>
        <dbReference type="Proteomes" id="UP000030111"/>
    </source>
</evidence>
<dbReference type="AlphaFoldDB" id="A0A0A2N3S9"/>
<dbReference type="Gene3D" id="1.20.1260.10">
    <property type="match status" value="1"/>
</dbReference>
<dbReference type="PANTHER" id="PTHR30565:SF9">
    <property type="entry name" value="PROTEIN YCIF"/>
    <property type="match status" value="1"/>
</dbReference>
<gene>
    <name evidence="1" type="ORF">Q766_03110</name>
</gene>
<sequence>MEAKTSISCLRNLFDEDMRAFISAEAELKQSISGWKKNDLSMPFMVLLEDYHDNIETHMDRLNRVFVLEHIISAAIANSVMKALIEETNAKLNLCKYPEVKEACLLGALQKIIHVKISAYGTAASFANTLGLKDEAVLLHQCVEDEKDFDSSFSHIARNNSNEKAIEPLSQLD</sequence>
<dbReference type="Pfam" id="PF05974">
    <property type="entry name" value="DUF892"/>
    <property type="match status" value="1"/>
</dbReference>
<protein>
    <submittedName>
        <fullName evidence="1">Uncharacterized protein</fullName>
    </submittedName>
</protein>
<organism evidence="1 2">
    <name type="scientific">Flavobacterium subsaxonicum WB 4.1-42 = DSM 21790</name>
    <dbReference type="NCBI Taxonomy" id="1121898"/>
    <lineage>
        <taxon>Bacteria</taxon>
        <taxon>Pseudomonadati</taxon>
        <taxon>Bacteroidota</taxon>
        <taxon>Flavobacteriia</taxon>
        <taxon>Flavobacteriales</taxon>
        <taxon>Flavobacteriaceae</taxon>
        <taxon>Flavobacterium</taxon>
    </lineage>
</organism>
<dbReference type="STRING" id="1121898.GCA_000422725_01094"/>
<dbReference type="InterPro" id="IPR012347">
    <property type="entry name" value="Ferritin-like"/>
</dbReference>
<dbReference type="SUPFAM" id="SSF47240">
    <property type="entry name" value="Ferritin-like"/>
    <property type="match status" value="1"/>
</dbReference>